<dbReference type="KEGG" id="brv:CFK39_14850"/>
<evidence type="ECO:0000256" key="1">
    <source>
        <dbReference type="ARBA" id="ARBA00011073"/>
    </source>
</evidence>
<dbReference type="InterPro" id="IPR023828">
    <property type="entry name" value="Peptidase_S8_Ser-AS"/>
</dbReference>
<evidence type="ECO:0000256" key="5">
    <source>
        <dbReference type="PROSITE-ProRule" id="PRU01240"/>
    </source>
</evidence>
<reference evidence="9" key="1">
    <citation type="submission" date="2017-07" db="EMBL/GenBank/DDBJ databases">
        <title>Brachybacterium sp. VR2415.</title>
        <authorList>
            <person name="Tak E.J."/>
            <person name="Bae J.-W."/>
        </authorList>
    </citation>
    <scope>NUCLEOTIDE SEQUENCE [LARGE SCALE GENOMIC DNA]</scope>
    <source>
        <strain evidence="9">VR2415</strain>
    </source>
</reference>
<dbReference type="PANTHER" id="PTHR43806">
    <property type="entry name" value="PEPTIDASE S8"/>
    <property type="match status" value="1"/>
</dbReference>
<dbReference type="Gene3D" id="3.40.50.200">
    <property type="entry name" value="Peptidase S8/S53 domain"/>
    <property type="match status" value="1"/>
</dbReference>
<dbReference type="EMBL" id="CP022316">
    <property type="protein sequence ID" value="ASK66874.1"/>
    <property type="molecule type" value="Genomic_DNA"/>
</dbReference>
<dbReference type="InterPro" id="IPR000209">
    <property type="entry name" value="Peptidase_S8/S53_dom"/>
</dbReference>
<accession>A0A220UF63</accession>
<dbReference type="OrthoDB" id="5177045at2"/>
<evidence type="ECO:0000256" key="6">
    <source>
        <dbReference type="SAM" id="MobiDB-lite"/>
    </source>
</evidence>
<evidence type="ECO:0000313" key="8">
    <source>
        <dbReference type="EMBL" id="ASK66874.1"/>
    </source>
</evidence>
<dbReference type="GO" id="GO:0006508">
    <property type="term" value="P:proteolysis"/>
    <property type="evidence" value="ECO:0007669"/>
    <property type="project" value="UniProtKB-KW"/>
</dbReference>
<feature type="active site" description="Charge relay system" evidence="5">
    <location>
        <position position="241"/>
    </location>
</feature>
<feature type="active site" description="Charge relay system" evidence="5">
    <location>
        <position position="297"/>
    </location>
</feature>
<dbReference type="PROSITE" id="PS00138">
    <property type="entry name" value="SUBTILASE_SER"/>
    <property type="match status" value="1"/>
</dbReference>
<keyword evidence="3 5" id="KW-0378">Hydrolase</keyword>
<dbReference type="InterPro" id="IPR036852">
    <property type="entry name" value="Peptidase_S8/S53_dom_sf"/>
</dbReference>
<keyword evidence="2 5" id="KW-0645">Protease</keyword>
<dbReference type="GO" id="GO:0004252">
    <property type="term" value="F:serine-type endopeptidase activity"/>
    <property type="evidence" value="ECO:0007669"/>
    <property type="project" value="UniProtKB-UniRule"/>
</dbReference>
<feature type="active site" description="Charge relay system" evidence="5">
    <location>
        <position position="502"/>
    </location>
</feature>
<dbReference type="Pfam" id="PF00082">
    <property type="entry name" value="Peptidase_S8"/>
    <property type="match status" value="1"/>
</dbReference>
<feature type="region of interest" description="Disordered" evidence="6">
    <location>
        <begin position="538"/>
        <end position="574"/>
    </location>
</feature>
<dbReference type="PROSITE" id="PS51892">
    <property type="entry name" value="SUBTILASE"/>
    <property type="match status" value="1"/>
</dbReference>
<keyword evidence="4 5" id="KW-0720">Serine protease</keyword>
<evidence type="ECO:0000256" key="2">
    <source>
        <dbReference type="ARBA" id="ARBA00022670"/>
    </source>
</evidence>
<gene>
    <name evidence="8" type="ORF">CFK39_14850</name>
</gene>
<dbReference type="RefSeq" id="WP_089066110.1">
    <property type="nucleotide sequence ID" value="NZ_CP022316.1"/>
</dbReference>
<sequence length="574" mass="58894">MVVRFRAPLDGAPRHAPPSAPFPIVPPGVHAHLGTRVLDPASAVRPAGTRIDPTVYFSRRLLVRGVPGGSADAAVTRLQAWSDARGLELRWSIAPHRRAAAKVYDADDRALLDEVLHTAVDITPSHKAPAAPPDAWTLLQQVRHEFGGDGDLADGLALDHLMAAGSSKSGPTWGGAGGMWAGVGGMWAGVGGMWAGVSTGFGAPGHALGVRMPVVWSASDPRLASAAGRVPKHTPVIAVLDSGIGAHPWFAVEGEGFTRFRGPGTDPQAVALFDAPESAAAAPGDSLNGRLEALAGHGTFVAGIIRQRCAHAHLLDVPVMGAQGTVAESDVLLALGELLRLHRRDEVPGRSADGTPAGRLDVVNLSMGYYHETPEDPTAAAPLALLLTSFAAAGVAVVAAAGNDATTTPFYPAALSRDLSETPPLIGVGALTPDGGAVAAFSNHGDWVGALAPGAAVVSTVPVTLQGSHQRSLEANRDDPLPRGTIDPDDYSSGFALWSGTSFAAPWIAGEVAARTTRPGGVGAAAEAVLAVRGTRITSESEGPMRRPMESGLQVPEQAGSEQAGSEQAEEVTP</sequence>
<feature type="domain" description="Peptidase S8/S53" evidence="7">
    <location>
        <begin position="234"/>
        <end position="514"/>
    </location>
</feature>
<evidence type="ECO:0000259" key="7">
    <source>
        <dbReference type="Pfam" id="PF00082"/>
    </source>
</evidence>
<proteinExistence type="inferred from homology"/>
<dbReference type="Proteomes" id="UP000198398">
    <property type="component" value="Chromosome"/>
</dbReference>
<dbReference type="SUPFAM" id="SSF52743">
    <property type="entry name" value="Subtilisin-like"/>
    <property type="match status" value="1"/>
</dbReference>
<dbReference type="AlphaFoldDB" id="A0A220UF63"/>
<dbReference type="PANTHER" id="PTHR43806:SF11">
    <property type="entry name" value="CEREVISIN-RELATED"/>
    <property type="match status" value="1"/>
</dbReference>
<evidence type="ECO:0000256" key="3">
    <source>
        <dbReference type="ARBA" id="ARBA00022801"/>
    </source>
</evidence>
<keyword evidence="9" id="KW-1185">Reference proteome</keyword>
<name>A0A220UF63_9MICO</name>
<evidence type="ECO:0000313" key="9">
    <source>
        <dbReference type="Proteomes" id="UP000198398"/>
    </source>
</evidence>
<dbReference type="InterPro" id="IPR050131">
    <property type="entry name" value="Peptidase_S8_subtilisin-like"/>
</dbReference>
<comment type="similarity">
    <text evidence="1 5">Belongs to the peptidase S8 family.</text>
</comment>
<organism evidence="8 9">
    <name type="scientific">Brachybacterium avium</name>
    <dbReference type="NCBI Taxonomy" id="2017485"/>
    <lineage>
        <taxon>Bacteria</taxon>
        <taxon>Bacillati</taxon>
        <taxon>Actinomycetota</taxon>
        <taxon>Actinomycetes</taxon>
        <taxon>Micrococcales</taxon>
        <taxon>Dermabacteraceae</taxon>
        <taxon>Brachybacterium</taxon>
    </lineage>
</organism>
<evidence type="ECO:0000256" key="4">
    <source>
        <dbReference type="ARBA" id="ARBA00022825"/>
    </source>
</evidence>
<dbReference type="CDD" id="cd00306">
    <property type="entry name" value="Peptidases_S8_S53"/>
    <property type="match status" value="1"/>
</dbReference>
<protein>
    <recommendedName>
        <fullName evidence="7">Peptidase S8/S53 domain-containing protein</fullName>
    </recommendedName>
</protein>